<dbReference type="GO" id="GO:0005886">
    <property type="term" value="C:plasma membrane"/>
    <property type="evidence" value="ECO:0000318"/>
    <property type="project" value="GO_Central"/>
</dbReference>
<dbReference type="Pfam" id="PF00375">
    <property type="entry name" value="SDF"/>
    <property type="match status" value="1"/>
</dbReference>
<accession>A7S9W7</accession>
<keyword evidence="7" id="KW-0325">Glycoprotein</keyword>
<dbReference type="InterPro" id="IPR001991">
    <property type="entry name" value="Na-dicarboxylate_symporter"/>
</dbReference>
<dbReference type="GO" id="GO:0015813">
    <property type="term" value="P:L-glutamate transmembrane transport"/>
    <property type="evidence" value="ECO:0000318"/>
    <property type="project" value="GO_Central"/>
</dbReference>
<sequence>RKWIHSNLLVFLIFIGILLGFVIGFLVNSPLKNLRSDEDRKTNIMLIGFPGELFMNMLKLLMVPLVVASVICALAALDGRSSNRVSRRTFVYYLATTLLAVIIGVVLVTFMKPGSYGKPEGKGLKPSFYRPLDAVLDLIRSCFPSNIITAAFMQQRTHYTSTAAKVSYVNRTVNVHNMSQAELNSMRILSNGTHNYTTTPQAIRAASNTVPDGSKADSGENANILGLLVFSLVFGAVLGRMGERGVPLKALFESLNEVILKMLALVMWFAPIGVCSLIAAQMASMEDIMGSLSMLGLYMATVIAGLLAHALFILPLLFIIATRRNPLTFICGMRDALLTAFGTSSSTATLPCTIRCLEDRNRVDARISRFVLPLGSTVNMDGTALYEVVAAVFIAQIHGIELGLDDLAITCLTATAASIGASGIPQAGLVTMVMVLTAVNLPTEDIGLILSVDWFIDRIRTTVNVLGDAIGAGIVEHLSRDDLMNLDYTTREEVVPLDDK</sequence>
<gene>
    <name evidence="9" type="ORF">NEMVEDRAFT_v1g110362</name>
</gene>
<comment type="similarity">
    <text evidence="8">Belongs to the dicarboxylate/amino acid:cation symporter (DAACS) (TC 2.A.23) family.</text>
</comment>
<proteinExistence type="inferred from homology"/>
<dbReference type="PRINTS" id="PR00173">
    <property type="entry name" value="EDTRNSPORT"/>
</dbReference>
<keyword evidence="6 8" id="KW-0472">Membrane</keyword>
<keyword evidence="10" id="KW-1185">Reference proteome</keyword>
<feature type="transmembrane region" description="Helical" evidence="8">
    <location>
        <begin position="60"/>
        <end position="78"/>
    </location>
</feature>
<feature type="transmembrane region" description="Helical" evidence="8">
    <location>
        <begin position="90"/>
        <end position="111"/>
    </location>
</feature>
<dbReference type="HOGENOM" id="CLU_019375_3_2_1"/>
<dbReference type="InParanoid" id="A7S9W7"/>
<feature type="transmembrane region" description="Helical" evidence="8">
    <location>
        <begin position="262"/>
        <end position="283"/>
    </location>
</feature>
<dbReference type="eggNOG" id="KOG3787">
    <property type="taxonomic scope" value="Eukaryota"/>
</dbReference>
<dbReference type="OMA" id="NILYITH"/>
<dbReference type="PANTHER" id="PTHR11958">
    <property type="entry name" value="SODIUM/DICARBOXYLATE SYMPORTER-RELATED"/>
    <property type="match status" value="1"/>
</dbReference>
<dbReference type="EMBL" id="DS469606">
    <property type="protein sequence ID" value="EDO39457.1"/>
    <property type="molecule type" value="Genomic_DNA"/>
</dbReference>
<name>A7S9W7_NEMVE</name>
<dbReference type="InterPro" id="IPR036458">
    <property type="entry name" value="Na:dicarbo_symporter_sf"/>
</dbReference>
<evidence type="ECO:0000256" key="5">
    <source>
        <dbReference type="ARBA" id="ARBA00022989"/>
    </source>
</evidence>
<feature type="non-terminal residue" evidence="9">
    <location>
        <position position="500"/>
    </location>
</feature>
<dbReference type="PANTHER" id="PTHR11958:SF63">
    <property type="entry name" value="AMINO ACID TRANSPORTER"/>
    <property type="match status" value="1"/>
</dbReference>
<organism evidence="9 10">
    <name type="scientific">Nematostella vectensis</name>
    <name type="common">Starlet sea anemone</name>
    <dbReference type="NCBI Taxonomy" id="45351"/>
    <lineage>
        <taxon>Eukaryota</taxon>
        <taxon>Metazoa</taxon>
        <taxon>Cnidaria</taxon>
        <taxon>Anthozoa</taxon>
        <taxon>Hexacorallia</taxon>
        <taxon>Actiniaria</taxon>
        <taxon>Edwardsiidae</taxon>
        <taxon>Nematostella</taxon>
    </lineage>
</organism>
<keyword evidence="3 8" id="KW-0812">Transmembrane</keyword>
<feature type="non-terminal residue" evidence="9">
    <location>
        <position position="1"/>
    </location>
</feature>
<evidence type="ECO:0000256" key="1">
    <source>
        <dbReference type="ARBA" id="ARBA00004141"/>
    </source>
</evidence>
<feature type="transmembrane region" description="Helical" evidence="8">
    <location>
        <begin position="222"/>
        <end position="241"/>
    </location>
</feature>
<dbReference type="FunCoup" id="A7S9W7">
    <property type="interactions" value="32"/>
</dbReference>
<evidence type="ECO:0000256" key="6">
    <source>
        <dbReference type="ARBA" id="ARBA00023136"/>
    </source>
</evidence>
<dbReference type="PROSITE" id="PS00714">
    <property type="entry name" value="NA_DICARBOXYL_SYMP_2"/>
    <property type="match status" value="1"/>
</dbReference>
<reference evidence="9 10" key="1">
    <citation type="journal article" date="2007" name="Science">
        <title>Sea anemone genome reveals ancestral eumetazoan gene repertoire and genomic organization.</title>
        <authorList>
            <person name="Putnam N.H."/>
            <person name="Srivastava M."/>
            <person name="Hellsten U."/>
            <person name="Dirks B."/>
            <person name="Chapman J."/>
            <person name="Salamov A."/>
            <person name="Terry A."/>
            <person name="Shapiro H."/>
            <person name="Lindquist E."/>
            <person name="Kapitonov V.V."/>
            <person name="Jurka J."/>
            <person name="Genikhovich G."/>
            <person name="Grigoriev I.V."/>
            <person name="Lucas S.M."/>
            <person name="Steele R.E."/>
            <person name="Finnerty J.R."/>
            <person name="Technau U."/>
            <person name="Martindale M.Q."/>
            <person name="Rokhsar D.S."/>
        </authorList>
    </citation>
    <scope>NUCLEOTIDE SEQUENCE [LARGE SCALE GENOMIC DNA]</scope>
    <source>
        <strain evidence="10">CH2 X CH6</strain>
    </source>
</reference>
<comment type="subcellular location">
    <subcellularLocation>
        <location evidence="1 8">Membrane</location>
        <topology evidence="1 8">Multi-pass membrane protein</topology>
    </subcellularLocation>
</comment>
<evidence type="ECO:0000256" key="2">
    <source>
        <dbReference type="ARBA" id="ARBA00022448"/>
    </source>
</evidence>
<evidence type="ECO:0000256" key="3">
    <source>
        <dbReference type="ARBA" id="ARBA00022692"/>
    </source>
</evidence>
<dbReference type="PhylomeDB" id="A7S9W7"/>
<keyword evidence="2 8" id="KW-0813">Transport</keyword>
<evidence type="ECO:0000313" key="9">
    <source>
        <dbReference type="EMBL" id="EDO39457.1"/>
    </source>
</evidence>
<dbReference type="STRING" id="45351.A7S9W7"/>
<feature type="transmembrane region" description="Helical" evidence="8">
    <location>
        <begin position="295"/>
        <end position="320"/>
    </location>
</feature>
<dbReference type="Gene3D" id="1.10.3860.10">
    <property type="entry name" value="Sodium:dicarboxylate symporter"/>
    <property type="match status" value="1"/>
</dbReference>
<protein>
    <recommendedName>
        <fullName evidence="8">Amino acid transporter</fullName>
    </recommendedName>
</protein>
<keyword evidence="5 8" id="KW-1133">Transmembrane helix</keyword>
<dbReference type="AlphaFoldDB" id="A7S9W7"/>
<dbReference type="GO" id="GO:0015175">
    <property type="term" value="F:neutral L-amino acid transmembrane transporter activity"/>
    <property type="evidence" value="ECO:0000318"/>
    <property type="project" value="GO_Central"/>
</dbReference>
<dbReference type="PROSITE" id="PS00713">
    <property type="entry name" value="NA_DICARBOXYL_SYMP_1"/>
    <property type="match status" value="1"/>
</dbReference>
<dbReference type="GO" id="GO:0005313">
    <property type="term" value="F:L-glutamate transmembrane transporter activity"/>
    <property type="evidence" value="ECO:0000318"/>
    <property type="project" value="GO_Central"/>
</dbReference>
<evidence type="ECO:0000256" key="7">
    <source>
        <dbReference type="ARBA" id="ARBA00023180"/>
    </source>
</evidence>
<dbReference type="InterPro" id="IPR050746">
    <property type="entry name" value="DAACS"/>
</dbReference>
<evidence type="ECO:0000256" key="8">
    <source>
        <dbReference type="RuleBase" id="RU361216"/>
    </source>
</evidence>
<dbReference type="SUPFAM" id="SSF118215">
    <property type="entry name" value="Proton glutamate symport protein"/>
    <property type="match status" value="1"/>
</dbReference>
<keyword evidence="4 8" id="KW-0769">Symport</keyword>
<evidence type="ECO:0000256" key="4">
    <source>
        <dbReference type="ARBA" id="ARBA00022847"/>
    </source>
</evidence>
<dbReference type="InterPro" id="IPR018107">
    <property type="entry name" value="Na-dicarboxylate_symporter_CS"/>
</dbReference>
<dbReference type="Proteomes" id="UP000001593">
    <property type="component" value="Unassembled WGS sequence"/>
</dbReference>
<evidence type="ECO:0000313" key="10">
    <source>
        <dbReference type="Proteomes" id="UP000001593"/>
    </source>
</evidence>
<dbReference type="GO" id="GO:0015501">
    <property type="term" value="F:glutamate:sodium symporter activity"/>
    <property type="evidence" value="ECO:0000318"/>
    <property type="project" value="GO_Central"/>
</dbReference>
<feature type="transmembrane region" description="Helical" evidence="8">
    <location>
        <begin position="7"/>
        <end position="27"/>
    </location>
</feature>